<dbReference type="AlphaFoldDB" id="A0A521G0S3"/>
<evidence type="ECO:0000256" key="2">
    <source>
        <dbReference type="ARBA" id="ARBA00007783"/>
    </source>
</evidence>
<dbReference type="EMBL" id="NQJD01000022">
    <property type="protein sequence ID" value="TAA74605.1"/>
    <property type="molecule type" value="Genomic_DNA"/>
</dbReference>
<feature type="transmembrane region" description="Helical" evidence="9">
    <location>
        <begin position="161"/>
        <end position="183"/>
    </location>
</feature>
<evidence type="ECO:0000256" key="4">
    <source>
        <dbReference type="ARBA" id="ARBA00022475"/>
    </source>
</evidence>
<sequence>MSENQWTLIIKPKTGWFDIDLKELWLYRDLVSMFIQRDFVTQYKQTILGPLWYIIQPLFTTVIFTIIFGKVAKISTDALPPFLFYMAGNVMWGYFSVSLTSTANTFSANAGIFGKVYFPRLAVPLATVLVNFLQFFIQLALFLGFYLYFRLKGVPVQPTGWLLLLPLLMVQMALLSFGLGMLFSSMTTKYKDMRLVMAFLVQIWMYATPVVYPMSQIPEWLLSWYVLNPMAAIVESFRYMFFGASAVQLSQIALSWLITLLILFTGVVLFSRIEKTFMDTI</sequence>
<dbReference type="PRINTS" id="PR00164">
    <property type="entry name" value="ABC2TRNSPORT"/>
</dbReference>
<dbReference type="GO" id="GO:0043190">
    <property type="term" value="C:ATP-binding cassette (ABC) transporter complex"/>
    <property type="evidence" value="ECO:0007669"/>
    <property type="project" value="InterPro"/>
</dbReference>
<dbReference type="GO" id="GO:0015920">
    <property type="term" value="P:lipopolysaccharide transport"/>
    <property type="evidence" value="ECO:0007669"/>
    <property type="project" value="TreeGrafter"/>
</dbReference>
<dbReference type="Pfam" id="PF01061">
    <property type="entry name" value="ABC2_membrane"/>
    <property type="match status" value="1"/>
</dbReference>
<comment type="similarity">
    <text evidence="2 9">Belongs to the ABC-2 integral membrane protein family.</text>
</comment>
<evidence type="ECO:0000313" key="12">
    <source>
        <dbReference type="Proteomes" id="UP000316238"/>
    </source>
</evidence>
<keyword evidence="8 9" id="KW-0472">Membrane</keyword>
<gene>
    <name evidence="11" type="ORF">CDV28_12242</name>
</gene>
<evidence type="ECO:0000313" key="11">
    <source>
        <dbReference type="EMBL" id="TAA74605.1"/>
    </source>
</evidence>
<protein>
    <recommendedName>
        <fullName evidence="9">Transport permease protein</fullName>
    </recommendedName>
</protein>
<evidence type="ECO:0000256" key="3">
    <source>
        <dbReference type="ARBA" id="ARBA00022448"/>
    </source>
</evidence>
<feature type="domain" description="ABC transmembrane type-2" evidence="10">
    <location>
        <begin position="48"/>
        <end position="273"/>
    </location>
</feature>
<dbReference type="PROSITE" id="PS51012">
    <property type="entry name" value="ABC_TM2"/>
    <property type="match status" value="1"/>
</dbReference>
<name>A0A521G0S3_9BACT</name>
<keyword evidence="12" id="KW-1185">Reference proteome</keyword>
<keyword evidence="7 9" id="KW-1133">Transmembrane helix</keyword>
<feature type="transmembrane region" description="Helical" evidence="9">
    <location>
        <begin position="92"/>
        <end position="113"/>
    </location>
</feature>
<feature type="transmembrane region" description="Helical" evidence="9">
    <location>
        <begin position="253"/>
        <end position="273"/>
    </location>
</feature>
<dbReference type="PANTHER" id="PTHR30413">
    <property type="entry name" value="INNER MEMBRANE TRANSPORT PERMEASE"/>
    <property type="match status" value="1"/>
</dbReference>
<accession>A0A521G0S3</accession>
<comment type="subcellular location">
    <subcellularLocation>
        <location evidence="1">Cell inner membrane</location>
        <topology evidence="1">Multi-pass membrane protein</topology>
    </subcellularLocation>
    <subcellularLocation>
        <location evidence="9">Cell membrane</location>
        <topology evidence="9">Multi-pass membrane protein</topology>
    </subcellularLocation>
</comment>
<dbReference type="GO" id="GO:0140359">
    <property type="term" value="F:ABC-type transporter activity"/>
    <property type="evidence" value="ECO:0007669"/>
    <property type="project" value="InterPro"/>
</dbReference>
<feature type="transmembrane region" description="Helical" evidence="9">
    <location>
        <begin position="195"/>
        <end position="215"/>
    </location>
</feature>
<reference evidence="11" key="1">
    <citation type="submission" date="2017-07" db="EMBL/GenBank/DDBJ databases">
        <title>The cable genome - Insights into the physiology and evolution of filamentous bacteria capable of sulfide oxidation via long distance electron transfer.</title>
        <authorList>
            <person name="Thorup C."/>
            <person name="Bjerg J.T."/>
            <person name="Schreiber L."/>
            <person name="Nielsen L.P."/>
            <person name="Kjeldsen K.U."/>
            <person name="Boesen T."/>
            <person name="Boggild A."/>
            <person name="Meysman F."/>
            <person name="Geelhoed J."/>
            <person name="Schramm A."/>
        </authorList>
    </citation>
    <scope>NUCLEOTIDE SEQUENCE [LARGE SCALE GENOMIC DNA]</scope>
    <source>
        <strain evidence="11">GS</strain>
    </source>
</reference>
<proteinExistence type="inferred from homology"/>
<keyword evidence="3 9" id="KW-0813">Transport</keyword>
<evidence type="ECO:0000256" key="9">
    <source>
        <dbReference type="RuleBase" id="RU361157"/>
    </source>
</evidence>
<comment type="caution">
    <text evidence="11">The sequence shown here is derived from an EMBL/GenBank/DDBJ whole genome shotgun (WGS) entry which is preliminary data.</text>
</comment>
<dbReference type="InterPro" id="IPR013525">
    <property type="entry name" value="ABC2_TM"/>
</dbReference>
<organism evidence="11 12">
    <name type="scientific">Candidatus Electronema aureum</name>
    <dbReference type="NCBI Taxonomy" id="2005002"/>
    <lineage>
        <taxon>Bacteria</taxon>
        <taxon>Pseudomonadati</taxon>
        <taxon>Thermodesulfobacteriota</taxon>
        <taxon>Desulfobulbia</taxon>
        <taxon>Desulfobulbales</taxon>
        <taxon>Desulfobulbaceae</taxon>
        <taxon>Candidatus Electronema</taxon>
    </lineage>
</organism>
<dbReference type="InterPro" id="IPR000412">
    <property type="entry name" value="ABC_2_transport"/>
</dbReference>
<evidence type="ECO:0000256" key="7">
    <source>
        <dbReference type="ARBA" id="ARBA00022989"/>
    </source>
</evidence>
<feature type="transmembrane region" description="Helical" evidence="9">
    <location>
        <begin position="51"/>
        <end position="72"/>
    </location>
</feature>
<evidence type="ECO:0000256" key="5">
    <source>
        <dbReference type="ARBA" id="ARBA00022519"/>
    </source>
</evidence>
<keyword evidence="4 9" id="KW-1003">Cell membrane</keyword>
<dbReference type="Proteomes" id="UP000316238">
    <property type="component" value="Unassembled WGS sequence"/>
</dbReference>
<dbReference type="InterPro" id="IPR047817">
    <property type="entry name" value="ABC2_TM_bact-type"/>
</dbReference>
<evidence type="ECO:0000256" key="1">
    <source>
        <dbReference type="ARBA" id="ARBA00004429"/>
    </source>
</evidence>
<keyword evidence="5" id="KW-0997">Cell inner membrane</keyword>
<evidence type="ECO:0000256" key="8">
    <source>
        <dbReference type="ARBA" id="ARBA00023136"/>
    </source>
</evidence>
<evidence type="ECO:0000259" key="10">
    <source>
        <dbReference type="PROSITE" id="PS51012"/>
    </source>
</evidence>
<keyword evidence="6 9" id="KW-0812">Transmembrane</keyword>
<feature type="transmembrane region" description="Helical" evidence="9">
    <location>
        <begin position="125"/>
        <end position="149"/>
    </location>
</feature>
<evidence type="ECO:0000256" key="6">
    <source>
        <dbReference type="ARBA" id="ARBA00022692"/>
    </source>
</evidence>
<dbReference type="PANTHER" id="PTHR30413:SF8">
    <property type="entry name" value="TRANSPORT PERMEASE PROTEIN"/>
    <property type="match status" value="1"/>
</dbReference>